<evidence type="ECO:0000313" key="2">
    <source>
        <dbReference type="EMBL" id="BBA35950.1"/>
    </source>
</evidence>
<dbReference type="Pfam" id="PF00550">
    <property type="entry name" value="PP-binding"/>
    <property type="match status" value="1"/>
</dbReference>
<dbReference type="Proteomes" id="UP000266313">
    <property type="component" value="Chromosome"/>
</dbReference>
<reference evidence="2 3" key="1">
    <citation type="submission" date="2016-12" db="EMBL/GenBank/DDBJ databases">
        <title>Genome sequencing of Methylocaldum marinum.</title>
        <authorList>
            <person name="Takeuchi M."/>
            <person name="Kamagata Y."/>
            <person name="Hiraoka S."/>
            <person name="Oshima K."/>
            <person name="Hattori M."/>
            <person name="Iwasaki W."/>
        </authorList>
    </citation>
    <scope>NUCLEOTIDE SEQUENCE [LARGE SCALE GENOMIC DNA]</scope>
    <source>
        <strain evidence="2 3">S8</strain>
    </source>
</reference>
<proteinExistence type="predicted"/>
<dbReference type="SUPFAM" id="SSF47336">
    <property type="entry name" value="ACP-like"/>
    <property type="match status" value="1"/>
</dbReference>
<dbReference type="EMBL" id="AP017928">
    <property type="protein sequence ID" value="BBA35950.1"/>
    <property type="molecule type" value="Genomic_DNA"/>
</dbReference>
<dbReference type="PROSITE" id="PS50075">
    <property type="entry name" value="CARRIER"/>
    <property type="match status" value="1"/>
</dbReference>
<dbReference type="RefSeq" id="WP_119631214.1">
    <property type="nucleotide sequence ID" value="NZ_AP017928.1"/>
</dbReference>
<evidence type="ECO:0000259" key="1">
    <source>
        <dbReference type="PROSITE" id="PS50075"/>
    </source>
</evidence>
<dbReference type="AlphaFoldDB" id="A0A250KWC0"/>
<dbReference type="OrthoDB" id="2625323at2"/>
<dbReference type="InterPro" id="IPR009081">
    <property type="entry name" value="PP-bd_ACP"/>
</dbReference>
<accession>A0A250KWC0</accession>
<sequence length="83" mass="9093">MAIQDDLRSYILSEHMRGEDPSLLGDTDDLIETGVLDSLAIMKLISHLEKTYGVEIDIGEVVPENFGSVANLADYVAQKLAKT</sequence>
<keyword evidence="3" id="KW-1185">Reference proteome</keyword>
<feature type="domain" description="Carrier" evidence="1">
    <location>
        <begin position="1"/>
        <end position="80"/>
    </location>
</feature>
<evidence type="ECO:0000313" key="3">
    <source>
        <dbReference type="Proteomes" id="UP000266313"/>
    </source>
</evidence>
<dbReference type="KEGG" id="mmai:sS8_4019"/>
<organism evidence="2 3">
    <name type="scientific">Methylocaldum marinum</name>
    <dbReference type="NCBI Taxonomy" id="1432792"/>
    <lineage>
        <taxon>Bacteria</taxon>
        <taxon>Pseudomonadati</taxon>
        <taxon>Pseudomonadota</taxon>
        <taxon>Gammaproteobacteria</taxon>
        <taxon>Methylococcales</taxon>
        <taxon>Methylococcaceae</taxon>
        <taxon>Methylocaldum</taxon>
    </lineage>
</organism>
<dbReference type="InterPro" id="IPR036736">
    <property type="entry name" value="ACP-like_sf"/>
</dbReference>
<dbReference type="Gene3D" id="1.10.1200.10">
    <property type="entry name" value="ACP-like"/>
    <property type="match status" value="1"/>
</dbReference>
<gene>
    <name evidence="2" type="ORF">sS8_4019</name>
</gene>
<name>A0A250KWC0_9GAMM</name>
<protein>
    <recommendedName>
        <fullName evidence="1">Carrier domain-containing protein</fullName>
    </recommendedName>
</protein>